<comment type="caution">
    <text evidence="1">The sequence shown here is derived from an EMBL/GenBank/DDBJ whole genome shotgun (WGS) entry which is preliminary data.</text>
</comment>
<evidence type="ECO:0000313" key="1">
    <source>
        <dbReference type="EMBL" id="KAF7337420.1"/>
    </source>
</evidence>
<evidence type="ECO:0008006" key="3">
    <source>
        <dbReference type="Google" id="ProtNLM"/>
    </source>
</evidence>
<proteinExistence type="predicted"/>
<dbReference type="AlphaFoldDB" id="A0A8H7CHB8"/>
<dbReference type="Proteomes" id="UP000623467">
    <property type="component" value="Unassembled WGS sequence"/>
</dbReference>
<name>A0A8H7CHB8_9AGAR</name>
<evidence type="ECO:0000313" key="2">
    <source>
        <dbReference type="Proteomes" id="UP000623467"/>
    </source>
</evidence>
<gene>
    <name evidence="1" type="ORF">MSAN_02268500</name>
</gene>
<reference evidence="1" key="1">
    <citation type="submission" date="2020-05" db="EMBL/GenBank/DDBJ databases">
        <title>Mycena genomes resolve the evolution of fungal bioluminescence.</title>
        <authorList>
            <person name="Tsai I.J."/>
        </authorList>
    </citation>
    <scope>NUCLEOTIDE SEQUENCE</scope>
    <source>
        <strain evidence="1">160909Yilan</strain>
    </source>
</reference>
<dbReference type="OrthoDB" id="2955516at2759"/>
<keyword evidence="2" id="KW-1185">Reference proteome</keyword>
<sequence length="252" mass="27979">MSASYSKDRDVGIGIWQAPPNLSKEAFENKLTAMVDKLVALPIVQENYVKFEMMFQTGLGTEELMTHGLSEGPPSVWVTVECATIADHLEGWEDPAVMSVLQEGINSVYGDSRPTAHLSSGEVQTRLDRPTAGNRTRLACGLQRPDNISVDGYRKTVSAAADRFVSLPIVQQNVIKHSMWVPHNVLDSQMSAVGFSAPNANIIIMFETENQDSMIEILKDPDVKEFVDDSRHKWDIHFDSSFVANVVTKIEK</sequence>
<protein>
    <recommendedName>
        <fullName evidence="3">EthD domain-containing protein</fullName>
    </recommendedName>
</protein>
<organism evidence="1 2">
    <name type="scientific">Mycena sanguinolenta</name>
    <dbReference type="NCBI Taxonomy" id="230812"/>
    <lineage>
        <taxon>Eukaryota</taxon>
        <taxon>Fungi</taxon>
        <taxon>Dikarya</taxon>
        <taxon>Basidiomycota</taxon>
        <taxon>Agaricomycotina</taxon>
        <taxon>Agaricomycetes</taxon>
        <taxon>Agaricomycetidae</taxon>
        <taxon>Agaricales</taxon>
        <taxon>Marasmiineae</taxon>
        <taxon>Mycenaceae</taxon>
        <taxon>Mycena</taxon>
    </lineage>
</organism>
<accession>A0A8H7CHB8</accession>
<dbReference type="EMBL" id="JACAZH010000034">
    <property type="protein sequence ID" value="KAF7337420.1"/>
    <property type="molecule type" value="Genomic_DNA"/>
</dbReference>